<keyword evidence="1" id="KW-0472">Membrane</keyword>
<dbReference type="Proteomes" id="UP000233365">
    <property type="component" value="Unassembled WGS sequence"/>
</dbReference>
<protein>
    <recommendedName>
        <fullName evidence="6">Intracellular septation protein A</fullName>
    </recommendedName>
</protein>
<proteinExistence type="predicted"/>
<feature type="transmembrane region" description="Helical" evidence="1">
    <location>
        <begin position="89"/>
        <end position="109"/>
    </location>
</feature>
<feature type="transmembrane region" description="Helical" evidence="1">
    <location>
        <begin position="12"/>
        <end position="29"/>
    </location>
</feature>
<reference evidence="2" key="2">
    <citation type="submission" date="2020-12" db="EMBL/GenBank/DDBJ databases">
        <title>Oil enriched cultivation method for isolating marine PHA-producing bacteria.</title>
        <authorList>
            <person name="Zheng W."/>
            <person name="Yu S."/>
            <person name="Huang Y."/>
        </authorList>
    </citation>
    <scope>NUCLEOTIDE SEQUENCE</scope>
    <source>
        <strain evidence="2">SY-2-3</strain>
    </source>
</reference>
<sequence length="201" mass="22045">MTWSVPNRIGAILLAILGIAYPVLVYFGLSVFSPRLILIVLIVAVLLRAALFLGSGKRVQAITFLLVAAILACAGIASELVAIRFYPVIVSATLAALFGVSLFVGRPMIERFARLRTPELDDYAIGYTRILTAVWVGFFIANGSIAAWTALYASIKTWTLYNGLISYVLIAVLFVGEWPVRRILRARHDRKTQDSTGQENA</sequence>
<keyword evidence="1" id="KW-1133">Transmembrane helix</keyword>
<feature type="transmembrane region" description="Helical" evidence="1">
    <location>
        <begin position="35"/>
        <end position="54"/>
    </location>
</feature>
<evidence type="ECO:0000313" key="2">
    <source>
        <dbReference type="EMBL" id="MBN8198284.1"/>
    </source>
</evidence>
<accession>A0A8I1MAY4</accession>
<evidence type="ECO:0000256" key="1">
    <source>
        <dbReference type="SAM" id="Phobius"/>
    </source>
</evidence>
<comment type="caution">
    <text evidence="2">The sequence shown here is derived from an EMBL/GenBank/DDBJ whole genome shotgun (WGS) entry which is preliminary data.</text>
</comment>
<dbReference type="EMBL" id="PGTS01000004">
    <property type="protein sequence ID" value="PKR49208.1"/>
    <property type="molecule type" value="Genomic_DNA"/>
</dbReference>
<dbReference type="EMBL" id="JAEKJW010000003">
    <property type="protein sequence ID" value="MBN8198284.1"/>
    <property type="molecule type" value="Genomic_DNA"/>
</dbReference>
<dbReference type="Proteomes" id="UP000664405">
    <property type="component" value="Unassembled WGS sequence"/>
</dbReference>
<evidence type="ECO:0000313" key="4">
    <source>
        <dbReference type="Proteomes" id="UP000233365"/>
    </source>
</evidence>
<dbReference type="RefSeq" id="WP_101247138.1">
    <property type="nucleotide sequence ID" value="NZ_JAEKJW010000003.1"/>
</dbReference>
<evidence type="ECO:0008006" key="6">
    <source>
        <dbReference type="Google" id="ProtNLM"/>
    </source>
</evidence>
<keyword evidence="4" id="KW-1185">Reference proteome</keyword>
<feature type="transmembrane region" description="Helical" evidence="1">
    <location>
        <begin position="159"/>
        <end position="180"/>
    </location>
</feature>
<name>A0A8I1MAY4_9PROT</name>
<feature type="transmembrane region" description="Helical" evidence="1">
    <location>
        <begin position="130"/>
        <end position="153"/>
    </location>
</feature>
<organism evidence="2 5">
    <name type="scientific">Thalassospira povalilytica</name>
    <dbReference type="NCBI Taxonomy" id="732237"/>
    <lineage>
        <taxon>Bacteria</taxon>
        <taxon>Pseudomonadati</taxon>
        <taxon>Pseudomonadota</taxon>
        <taxon>Alphaproteobacteria</taxon>
        <taxon>Rhodospirillales</taxon>
        <taxon>Thalassospiraceae</taxon>
        <taxon>Thalassospira</taxon>
    </lineage>
</organism>
<reference evidence="3 4" key="1">
    <citation type="submission" date="2017-11" db="EMBL/GenBank/DDBJ databases">
        <title>Biodiversity and function of Thalassospira species in the particle-attached aromatic-hydrocarbon-degrading consortia from the surface seawater of the China South Sea.</title>
        <authorList>
            <person name="Dong C."/>
            <person name="Liu R."/>
            <person name="Shao Z."/>
        </authorList>
    </citation>
    <scope>NUCLEOTIDE SEQUENCE [LARGE SCALE GENOMIC DNA]</scope>
    <source>
        <strain evidence="3 4">139Z-12</strain>
    </source>
</reference>
<dbReference type="AlphaFoldDB" id="A0A8I1MAY4"/>
<evidence type="ECO:0000313" key="5">
    <source>
        <dbReference type="Proteomes" id="UP000664405"/>
    </source>
</evidence>
<evidence type="ECO:0000313" key="3">
    <source>
        <dbReference type="EMBL" id="PKR49208.1"/>
    </source>
</evidence>
<keyword evidence="1" id="KW-0812">Transmembrane</keyword>
<gene>
    <name evidence="3" type="ORF">CU041_12145</name>
    <name evidence="2" type="ORF">JF547_17580</name>
</gene>
<feature type="transmembrane region" description="Helical" evidence="1">
    <location>
        <begin position="61"/>
        <end position="83"/>
    </location>
</feature>